<evidence type="ECO:0000313" key="5">
    <source>
        <dbReference type="EMBL" id="CAB4148881.1"/>
    </source>
</evidence>
<gene>
    <name evidence="5" type="ORF">UFOVP531_31</name>
</gene>
<dbReference type="InterPro" id="IPR002052">
    <property type="entry name" value="DNA_methylase_N6_adenine_CS"/>
</dbReference>
<comment type="similarity">
    <text evidence="1">Belongs to the N(4)/N(6)-methyltransferase family.</text>
</comment>
<dbReference type="PRINTS" id="PR00508">
    <property type="entry name" value="S21N4MTFRASE"/>
</dbReference>
<evidence type="ECO:0000256" key="2">
    <source>
        <dbReference type="ARBA" id="ARBA00022603"/>
    </source>
</evidence>
<dbReference type="InterPro" id="IPR001091">
    <property type="entry name" value="RM_Methyltransferase"/>
</dbReference>
<keyword evidence="2 5" id="KW-0489">Methyltransferase</keyword>
<reference evidence="5" key="1">
    <citation type="submission" date="2020-04" db="EMBL/GenBank/DDBJ databases">
        <authorList>
            <person name="Chiriac C."/>
            <person name="Salcher M."/>
            <person name="Ghai R."/>
            <person name="Kavagutti S V."/>
        </authorList>
    </citation>
    <scope>NUCLEOTIDE SEQUENCE</scope>
</reference>
<dbReference type="PROSITE" id="PS00092">
    <property type="entry name" value="N6_MTASE"/>
    <property type="match status" value="1"/>
</dbReference>
<dbReference type="GO" id="GO:0003677">
    <property type="term" value="F:DNA binding"/>
    <property type="evidence" value="ECO:0007669"/>
    <property type="project" value="InterPro"/>
</dbReference>
<evidence type="ECO:0000256" key="3">
    <source>
        <dbReference type="ARBA" id="ARBA00022679"/>
    </source>
</evidence>
<dbReference type="Gene3D" id="3.40.50.150">
    <property type="entry name" value="Vaccinia Virus protein VP39"/>
    <property type="match status" value="1"/>
</dbReference>
<name>A0A6J5MSB8_9CAUD</name>
<dbReference type="InterPro" id="IPR002941">
    <property type="entry name" value="DNA_methylase_N4/N6"/>
</dbReference>
<accession>A0A6J5MSB8</accession>
<organism evidence="5">
    <name type="scientific">uncultured Caudovirales phage</name>
    <dbReference type="NCBI Taxonomy" id="2100421"/>
    <lineage>
        <taxon>Viruses</taxon>
        <taxon>Duplodnaviria</taxon>
        <taxon>Heunggongvirae</taxon>
        <taxon>Uroviricota</taxon>
        <taxon>Caudoviricetes</taxon>
        <taxon>Peduoviridae</taxon>
        <taxon>Maltschvirus</taxon>
        <taxon>Maltschvirus maltsch</taxon>
    </lineage>
</organism>
<proteinExistence type="inferred from homology"/>
<feature type="domain" description="DNA methylase N-4/N-6" evidence="4">
    <location>
        <begin position="139"/>
        <end position="209"/>
    </location>
</feature>
<protein>
    <submittedName>
        <fullName evidence="5">DNA methylase N-4/N-6</fullName>
    </submittedName>
</protein>
<dbReference type="InterPro" id="IPR029063">
    <property type="entry name" value="SAM-dependent_MTases_sf"/>
</dbReference>
<dbReference type="SUPFAM" id="SSF53335">
    <property type="entry name" value="S-adenosyl-L-methionine-dependent methyltransferases"/>
    <property type="match status" value="1"/>
</dbReference>
<sequence>MLELIKTKNIMKVTEKITITNEDNMLLMARYPDNYFDLAIVDPPYGIGYDGASASTGSHGGRKAHVFKGWDKCTPQKEYFNELFRVSKNQVIWGANYMTEYLPPSMGWIVWRKDRGNFSSSDAELAFTSFERALREYTKNPLVLSREGGTIHPTQKPICLYKWILDKYTNENDKILDTHLGSGSIAIACHDYGFELTACELDKEYYDKAIQRITNHTNQQKLF</sequence>
<dbReference type="GO" id="GO:0008170">
    <property type="term" value="F:N-methyltransferase activity"/>
    <property type="evidence" value="ECO:0007669"/>
    <property type="project" value="InterPro"/>
</dbReference>
<evidence type="ECO:0000259" key="4">
    <source>
        <dbReference type="Pfam" id="PF01555"/>
    </source>
</evidence>
<dbReference type="EMBL" id="LR796512">
    <property type="protein sequence ID" value="CAB4148881.1"/>
    <property type="molecule type" value="Genomic_DNA"/>
</dbReference>
<dbReference type="GO" id="GO:0032259">
    <property type="term" value="P:methylation"/>
    <property type="evidence" value="ECO:0007669"/>
    <property type="project" value="UniProtKB-KW"/>
</dbReference>
<dbReference type="Pfam" id="PF01555">
    <property type="entry name" value="N6_N4_Mtase"/>
    <property type="match status" value="1"/>
</dbReference>
<keyword evidence="3" id="KW-0808">Transferase</keyword>
<evidence type="ECO:0000256" key="1">
    <source>
        <dbReference type="ARBA" id="ARBA00006594"/>
    </source>
</evidence>